<accession>H8L2S5</accession>
<dbReference type="HOGENOM" id="CLU_2219245_0_0_6"/>
<dbReference type="KEGG" id="fau:Fraau_2050"/>
<keyword evidence="3" id="KW-1185">Reference proteome</keyword>
<gene>
    <name evidence="2" type="ordered locus">Fraau_2050</name>
</gene>
<dbReference type="Gene3D" id="3.30.750.24">
    <property type="entry name" value="STAS domain"/>
    <property type="match status" value="1"/>
</dbReference>
<dbReference type="EMBL" id="CP003350">
    <property type="protein sequence ID" value="AFC86434.1"/>
    <property type="molecule type" value="Genomic_DNA"/>
</dbReference>
<dbReference type="AlphaFoldDB" id="H8L2S5"/>
<sequence length="106" mass="11259">MGATGLGSSTPLVLSGDWRIGRLEPHRVCLLKALDSASTGFDLDASGITHIDTLGLQLLAVFVQQCLRRQITIHWSARPPLLQESGARLGLDTLLAWPADASAGTI</sequence>
<name>H8L2S5_FRAAD</name>
<evidence type="ECO:0000259" key="1">
    <source>
        <dbReference type="Pfam" id="PF13466"/>
    </source>
</evidence>
<dbReference type="InterPro" id="IPR036513">
    <property type="entry name" value="STAS_dom_sf"/>
</dbReference>
<dbReference type="SUPFAM" id="SSF52091">
    <property type="entry name" value="SpoIIaa-like"/>
    <property type="match status" value="1"/>
</dbReference>
<protein>
    <recommendedName>
        <fullName evidence="1">MlaB-like STAS domain-containing protein</fullName>
    </recommendedName>
</protein>
<feature type="domain" description="MlaB-like STAS" evidence="1">
    <location>
        <begin position="12"/>
        <end position="92"/>
    </location>
</feature>
<dbReference type="STRING" id="767434.Fraau_2050"/>
<proteinExistence type="predicted"/>
<evidence type="ECO:0000313" key="3">
    <source>
        <dbReference type="Proteomes" id="UP000005234"/>
    </source>
</evidence>
<reference evidence="2" key="1">
    <citation type="submission" date="2012-02" db="EMBL/GenBank/DDBJ databases">
        <title>The complete genome of Frateuria aurantia DSM 6220.</title>
        <authorList>
            <consortium name="US DOE Joint Genome Institute (JGI-PGF)"/>
            <person name="Lucas S."/>
            <person name="Copeland A."/>
            <person name="Lapidus A."/>
            <person name="Glavina del Rio T."/>
            <person name="Dalin E."/>
            <person name="Tice H."/>
            <person name="Bruce D."/>
            <person name="Goodwin L."/>
            <person name="Pitluck S."/>
            <person name="Peters L."/>
            <person name="Ovchinnikova G."/>
            <person name="Teshima H."/>
            <person name="Kyrpides N."/>
            <person name="Mavromatis K."/>
            <person name="Ivanova N."/>
            <person name="Brettin T."/>
            <person name="Detter J.C."/>
            <person name="Han C."/>
            <person name="Larimer F."/>
            <person name="Land M."/>
            <person name="Hauser L."/>
            <person name="Markowitz V."/>
            <person name="Cheng J.-F."/>
            <person name="Hugenholtz P."/>
            <person name="Woyke T."/>
            <person name="Wu D."/>
            <person name="Brambilla E."/>
            <person name="Klenk H.-P."/>
            <person name="Eisen J.A."/>
        </authorList>
    </citation>
    <scope>NUCLEOTIDE SEQUENCE</scope>
    <source>
        <strain evidence="2">DSM 6220</strain>
    </source>
</reference>
<dbReference type="InterPro" id="IPR058548">
    <property type="entry name" value="MlaB-like_STAS"/>
</dbReference>
<dbReference type="RefSeq" id="WP_014403437.1">
    <property type="nucleotide sequence ID" value="NC_017033.1"/>
</dbReference>
<organism evidence="2 3">
    <name type="scientific">Frateuria aurantia (strain ATCC 33424 / DSM 6220 / KCTC 2777 / LMG 1558 / NBRC 3245 / NCIMB 13370)</name>
    <name type="common">Acetobacter aurantius</name>
    <dbReference type="NCBI Taxonomy" id="767434"/>
    <lineage>
        <taxon>Bacteria</taxon>
        <taxon>Pseudomonadati</taxon>
        <taxon>Pseudomonadota</taxon>
        <taxon>Gammaproteobacteria</taxon>
        <taxon>Lysobacterales</taxon>
        <taxon>Rhodanobacteraceae</taxon>
        <taxon>Frateuria</taxon>
    </lineage>
</organism>
<dbReference type="Pfam" id="PF13466">
    <property type="entry name" value="STAS_2"/>
    <property type="match status" value="1"/>
</dbReference>
<dbReference type="Proteomes" id="UP000005234">
    <property type="component" value="Chromosome"/>
</dbReference>
<evidence type="ECO:0000313" key="2">
    <source>
        <dbReference type="EMBL" id="AFC86434.1"/>
    </source>
</evidence>